<dbReference type="EMBL" id="REGN01009817">
    <property type="protein sequence ID" value="RNA00331.1"/>
    <property type="molecule type" value="Genomic_DNA"/>
</dbReference>
<reference evidence="1 2" key="1">
    <citation type="journal article" date="2018" name="Sci. Rep.">
        <title>Genomic signatures of local adaptation to the degree of environmental predictability in rotifers.</title>
        <authorList>
            <person name="Franch-Gras L."/>
            <person name="Hahn C."/>
            <person name="Garcia-Roger E.M."/>
            <person name="Carmona M.J."/>
            <person name="Serra M."/>
            <person name="Gomez A."/>
        </authorList>
    </citation>
    <scope>NUCLEOTIDE SEQUENCE [LARGE SCALE GENOMIC DNA]</scope>
    <source>
        <strain evidence="1">HYR1</strain>
    </source>
</reference>
<evidence type="ECO:0000313" key="1">
    <source>
        <dbReference type="EMBL" id="RNA00331.1"/>
    </source>
</evidence>
<sequence length="83" mass="9687">MDLFSMDKKKFTFIFHNKNCHMHLKNFFDDLTRGFDQILIMNKNSLGLTPLISLHKFPAGPLFDFQCPKFCTMPHCASNSEFP</sequence>
<proteinExistence type="predicted"/>
<dbReference type="Proteomes" id="UP000276133">
    <property type="component" value="Unassembled WGS sequence"/>
</dbReference>
<keyword evidence="2" id="KW-1185">Reference proteome</keyword>
<name>A0A3M7PNL4_BRAPC</name>
<dbReference type="AlphaFoldDB" id="A0A3M7PNL4"/>
<evidence type="ECO:0000313" key="2">
    <source>
        <dbReference type="Proteomes" id="UP000276133"/>
    </source>
</evidence>
<comment type="caution">
    <text evidence="1">The sequence shown here is derived from an EMBL/GenBank/DDBJ whole genome shotgun (WGS) entry which is preliminary data.</text>
</comment>
<accession>A0A3M7PNL4</accession>
<organism evidence="1 2">
    <name type="scientific">Brachionus plicatilis</name>
    <name type="common">Marine rotifer</name>
    <name type="synonym">Brachionus muelleri</name>
    <dbReference type="NCBI Taxonomy" id="10195"/>
    <lineage>
        <taxon>Eukaryota</taxon>
        <taxon>Metazoa</taxon>
        <taxon>Spiralia</taxon>
        <taxon>Gnathifera</taxon>
        <taxon>Rotifera</taxon>
        <taxon>Eurotatoria</taxon>
        <taxon>Monogononta</taxon>
        <taxon>Pseudotrocha</taxon>
        <taxon>Ploima</taxon>
        <taxon>Brachionidae</taxon>
        <taxon>Brachionus</taxon>
    </lineage>
</organism>
<gene>
    <name evidence="1" type="ORF">BpHYR1_019380</name>
</gene>
<protein>
    <submittedName>
        <fullName evidence="1">Uncharacterized protein</fullName>
    </submittedName>
</protein>